<accession>J9GNX5</accession>
<dbReference type="PANTHER" id="PTHR38477:SF1">
    <property type="entry name" value="MUREIN L,D-TRANSPEPTIDASE CATALYTIC DOMAIN FAMILY PROTEIN"/>
    <property type="match status" value="1"/>
</dbReference>
<dbReference type="InterPro" id="IPR032676">
    <property type="entry name" value="YkuD_2"/>
</dbReference>
<evidence type="ECO:0008006" key="2">
    <source>
        <dbReference type="Google" id="ProtNLM"/>
    </source>
</evidence>
<sequence>MLRFFLLSICFLCSVHLVSDAFFLPEERLLDQSSMVEEALCVDLYKKMNLEGLVDLTAFKQAVHGYRRIQGRQRDILTLIDFSKPSTQNRLYVFDMNHKKLLFSSLVAHGRNSGDLYATSFSNKPGSYQSSLGFYLTGSTYHGSNGYSLLLDGLEKGLNDFARERAIVIHGADYANPSVIAYGGRLGRSLGCPALPRHLSRPIIDAIKDGSVLFIYASKREYLAQSAFF</sequence>
<comment type="caution">
    <text evidence="1">The sequence shown here is derived from an EMBL/GenBank/DDBJ whole genome shotgun (WGS) entry which is preliminary data.</text>
</comment>
<reference evidence="1" key="1">
    <citation type="journal article" date="2012" name="PLoS ONE">
        <title>Gene sets for utilization of primary and secondary nutrition supplies in the distal gut of endangered iberian lynx.</title>
        <authorList>
            <person name="Alcaide M."/>
            <person name="Messina E."/>
            <person name="Richter M."/>
            <person name="Bargiela R."/>
            <person name="Peplies J."/>
            <person name="Huws S.A."/>
            <person name="Newbold C.J."/>
            <person name="Golyshin P.N."/>
            <person name="Simon M.A."/>
            <person name="Lopez G."/>
            <person name="Yakimov M.M."/>
            <person name="Ferrer M."/>
        </authorList>
    </citation>
    <scope>NUCLEOTIDE SEQUENCE</scope>
</reference>
<dbReference type="EMBL" id="AMCI01000404">
    <property type="protein sequence ID" value="EJX09389.1"/>
    <property type="molecule type" value="Genomic_DNA"/>
</dbReference>
<dbReference type="Pfam" id="PF13645">
    <property type="entry name" value="YkuD_2"/>
    <property type="match status" value="1"/>
</dbReference>
<proteinExistence type="predicted"/>
<protein>
    <recommendedName>
        <fullName evidence="2">Murein L,D-transpeptidase catalytic domain family protein</fullName>
    </recommendedName>
</protein>
<dbReference type="AlphaFoldDB" id="J9GNX5"/>
<evidence type="ECO:0000313" key="1">
    <source>
        <dbReference type="EMBL" id="EJX09389.1"/>
    </source>
</evidence>
<organism evidence="1">
    <name type="scientific">gut metagenome</name>
    <dbReference type="NCBI Taxonomy" id="749906"/>
    <lineage>
        <taxon>unclassified sequences</taxon>
        <taxon>metagenomes</taxon>
        <taxon>organismal metagenomes</taxon>
    </lineage>
</organism>
<name>J9GNX5_9ZZZZ</name>
<dbReference type="PANTHER" id="PTHR38477">
    <property type="entry name" value="HYPOTHETICAL EXPORTED PROTEIN"/>
    <property type="match status" value="1"/>
</dbReference>
<gene>
    <name evidence="1" type="ORF">EVA_02502</name>
</gene>